<protein>
    <submittedName>
        <fullName evidence="2">Uncharacterized protein</fullName>
    </submittedName>
</protein>
<name>A0A9D3ZP38_9ROSI</name>
<dbReference type="OrthoDB" id="10621285at2759"/>
<dbReference type="Proteomes" id="UP000828251">
    <property type="component" value="Unassembled WGS sequence"/>
</dbReference>
<feature type="region of interest" description="Disordered" evidence="1">
    <location>
        <begin position="76"/>
        <end position="97"/>
    </location>
</feature>
<gene>
    <name evidence="2" type="ORF">J1N35_034291</name>
</gene>
<evidence type="ECO:0000313" key="2">
    <source>
        <dbReference type="EMBL" id="KAH1056226.1"/>
    </source>
</evidence>
<keyword evidence="3" id="KW-1185">Reference proteome</keyword>
<evidence type="ECO:0000256" key="1">
    <source>
        <dbReference type="SAM" id="MobiDB-lite"/>
    </source>
</evidence>
<organism evidence="2 3">
    <name type="scientific">Gossypium stocksii</name>
    <dbReference type="NCBI Taxonomy" id="47602"/>
    <lineage>
        <taxon>Eukaryota</taxon>
        <taxon>Viridiplantae</taxon>
        <taxon>Streptophyta</taxon>
        <taxon>Embryophyta</taxon>
        <taxon>Tracheophyta</taxon>
        <taxon>Spermatophyta</taxon>
        <taxon>Magnoliopsida</taxon>
        <taxon>eudicotyledons</taxon>
        <taxon>Gunneridae</taxon>
        <taxon>Pentapetalae</taxon>
        <taxon>rosids</taxon>
        <taxon>malvids</taxon>
        <taxon>Malvales</taxon>
        <taxon>Malvaceae</taxon>
        <taxon>Malvoideae</taxon>
        <taxon>Gossypium</taxon>
    </lineage>
</organism>
<feature type="compositionally biased region" description="Basic and acidic residues" evidence="1">
    <location>
        <begin position="76"/>
        <end position="96"/>
    </location>
</feature>
<comment type="caution">
    <text evidence="2">The sequence shown here is derived from an EMBL/GenBank/DDBJ whole genome shotgun (WGS) entry which is preliminary data.</text>
</comment>
<evidence type="ECO:0000313" key="3">
    <source>
        <dbReference type="Proteomes" id="UP000828251"/>
    </source>
</evidence>
<reference evidence="2 3" key="1">
    <citation type="journal article" date="2021" name="Plant Biotechnol. J.">
        <title>Multi-omics assisted identification of the key and species-specific regulatory components of drought-tolerant mechanisms in Gossypium stocksii.</title>
        <authorList>
            <person name="Yu D."/>
            <person name="Ke L."/>
            <person name="Zhang D."/>
            <person name="Wu Y."/>
            <person name="Sun Y."/>
            <person name="Mei J."/>
            <person name="Sun J."/>
            <person name="Sun Y."/>
        </authorList>
    </citation>
    <scope>NUCLEOTIDE SEQUENCE [LARGE SCALE GENOMIC DNA]</scope>
    <source>
        <strain evidence="3">cv. E1</strain>
        <tissue evidence="2">Leaf</tissue>
    </source>
</reference>
<proteinExistence type="predicted"/>
<sequence length="132" mass="15819">MWEETYIDILIHQGSQVNMKQITSLKPFEATNEMKAKRDWDRKKCEREKKVEKESEIEEKNESVKETSVVVKEREFENELEKETDEKGAREQEKVSRNPFGEFQLQYLPNERRFQLIDKGKIEVDVNPQVLK</sequence>
<dbReference type="EMBL" id="JAIQCV010000010">
    <property type="protein sequence ID" value="KAH1056226.1"/>
    <property type="molecule type" value="Genomic_DNA"/>
</dbReference>
<accession>A0A9D3ZP38</accession>
<feature type="non-terminal residue" evidence="2">
    <location>
        <position position="132"/>
    </location>
</feature>
<dbReference type="AlphaFoldDB" id="A0A9D3ZP38"/>